<feature type="domain" description="DC1" evidence="2">
    <location>
        <begin position="73"/>
        <end position="117"/>
    </location>
</feature>
<protein>
    <recommendedName>
        <fullName evidence="2">DC1 domain-containing protein</fullName>
    </recommendedName>
</protein>
<comment type="caution">
    <text evidence="3">The sequence shown here is derived from an EMBL/GenBank/DDBJ whole genome shotgun (WGS) entry which is preliminary data.</text>
</comment>
<dbReference type="EMBL" id="JBGMDY010000001">
    <property type="protein sequence ID" value="KAL2347905.1"/>
    <property type="molecule type" value="Genomic_DNA"/>
</dbReference>
<sequence>MMKSLKQVKRTKTYRLEKTCSEMEQYQFTDPSEQYSTATSSFMATKRSPKPSTPEVEFPTSPQLLFGEEILHFSHPQHPLSKMDLPDLFNCVGCREYGSGKRFVCQQCDFQMHDFCALAPPALKAHPFHSQHSLLFHSKPVKSGKGTKSKCDVCGKPTKGCGFLCTACAFNMHPCCAMLNTEIEYPPHPHTLRLMPATPASADPASSAVSCAECKKRKSGKVYRCTVCDYHLHAQCAKAKINGLLANGIRLPDKPSVLAAAARVASQVVIEFIGGLVEGIGESVGDVLVQNIAKGAPPNNANINAPTPKPRYK</sequence>
<evidence type="ECO:0000259" key="2">
    <source>
        <dbReference type="Pfam" id="PF03107"/>
    </source>
</evidence>
<evidence type="ECO:0000313" key="4">
    <source>
        <dbReference type="Proteomes" id="UP001603857"/>
    </source>
</evidence>
<dbReference type="PANTHER" id="PTHR47841:SF3">
    <property type="entry name" value="OS09G0492800 PROTEIN"/>
    <property type="match status" value="1"/>
</dbReference>
<feature type="domain" description="DC1" evidence="2">
    <location>
        <begin position="127"/>
        <end position="177"/>
    </location>
</feature>
<dbReference type="Proteomes" id="UP001603857">
    <property type="component" value="Unassembled WGS sequence"/>
</dbReference>
<reference evidence="3 4" key="1">
    <citation type="submission" date="2024-08" db="EMBL/GenBank/DDBJ databases">
        <title>Insights into the chromosomal genome structure of Flemingia macrophylla.</title>
        <authorList>
            <person name="Ding Y."/>
            <person name="Zhao Y."/>
            <person name="Bi W."/>
            <person name="Wu M."/>
            <person name="Zhao G."/>
            <person name="Gong Y."/>
            <person name="Li W."/>
            <person name="Zhang P."/>
        </authorList>
    </citation>
    <scope>NUCLEOTIDE SEQUENCE [LARGE SCALE GENOMIC DNA]</scope>
    <source>
        <strain evidence="3">DYQJB</strain>
        <tissue evidence="3">Leaf</tissue>
    </source>
</reference>
<keyword evidence="4" id="KW-1185">Reference proteome</keyword>
<keyword evidence="1" id="KW-0677">Repeat</keyword>
<dbReference type="SUPFAM" id="SSF57889">
    <property type="entry name" value="Cysteine-rich domain"/>
    <property type="match status" value="1"/>
</dbReference>
<accession>A0ABD1NIF6</accession>
<name>A0ABD1NIF6_9FABA</name>
<feature type="domain" description="DC1" evidence="2">
    <location>
        <begin position="188"/>
        <end position="237"/>
    </location>
</feature>
<dbReference type="InterPro" id="IPR004146">
    <property type="entry name" value="DC1"/>
</dbReference>
<dbReference type="InterPro" id="IPR046349">
    <property type="entry name" value="C1-like_sf"/>
</dbReference>
<evidence type="ECO:0000256" key="1">
    <source>
        <dbReference type="ARBA" id="ARBA00022737"/>
    </source>
</evidence>
<dbReference type="Pfam" id="PF03107">
    <property type="entry name" value="C1_2"/>
    <property type="match status" value="3"/>
</dbReference>
<dbReference type="AlphaFoldDB" id="A0ABD1NIF6"/>
<organism evidence="3 4">
    <name type="scientific">Flemingia macrophylla</name>
    <dbReference type="NCBI Taxonomy" id="520843"/>
    <lineage>
        <taxon>Eukaryota</taxon>
        <taxon>Viridiplantae</taxon>
        <taxon>Streptophyta</taxon>
        <taxon>Embryophyta</taxon>
        <taxon>Tracheophyta</taxon>
        <taxon>Spermatophyta</taxon>
        <taxon>Magnoliopsida</taxon>
        <taxon>eudicotyledons</taxon>
        <taxon>Gunneridae</taxon>
        <taxon>Pentapetalae</taxon>
        <taxon>rosids</taxon>
        <taxon>fabids</taxon>
        <taxon>Fabales</taxon>
        <taxon>Fabaceae</taxon>
        <taxon>Papilionoideae</taxon>
        <taxon>50 kb inversion clade</taxon>
        <taxon>NPAAA clade</taxon>
        <taxon>indigoferoid/millettioid clade</taxon>
        <taxon>Phaseoleae</taxon>
        <taxon>Flemingia</taxon>
    </lineage>
</organism>
<gene>
    <name evidence="3" type="ORF">Fmac_001905</name>
</gene>
<proteinExistence type="predicted"/>
<evidence type="ECO:0000313" key="3">
    <source>
        <dbReference type="EMBL" id="KAL2347905.1"/>
    </source>
</evidence>
<dbReference type="PANTHER" id="PTHR47841">
    <property type="entry name" value="DIACYLGLYCEROL KINASE THETA-LIKE-RELATED"/>
    <property type="match status" value="1"/>
</dbReference>